<feature type="domain" description="ATPase AAA-type core" evidence="1">
    <location>
        <begin position="193"/>
        <end position="307"/>
    </location>
</feature>
<dbReference type="OrthoDB" id="9809379at2"/>
<dbReference type="Proteomes" id="UP000321204">
    <property type="component" value="Chromosome"/>
</dbReference>
<name>A0A5B8UMJ1_9BACT</name>
<gene>
    <name evidence="2" type="ORF">FSB75_16420</name>
</gene>
<dbReference type="InterPro" id="IPR027417">
    <property type="entry name" value="P-loop_NTPase"/>
</dbReference>
<dbReference type="RefSeq" id="WP_146789711.1">
    <property type="nucleotide sequence ID" value="NZ_BAABIO010000003.1"/>
</dbReference>
<evidence type="ECO:0000313" key="2">
    <source>
        <dbReference type="EMBL" id="QEC57419.1"/>
    </source>
</evidence>
<proteinExistence type="predicted"/>
<dbReference type="Gene3D" id="3.40.50.300">
    <property type="entry name" value="P-loop containing nucleotide triphosphate hydrolases"/>
    <property type="match status" value="1"/>
</dbReference>
<sequence length="361" mass="41970">MFFQDDDEDDLSSHLSSVYDTDDDIKVAAYFFHLNGTAPNKKAFFRVEYAALEKELNASFPQRWKDDYTEQEFIKKESRYKQKHRVWFLRQDIWIRYRNDYESMAATLYYLSSADGATLQKTEQLLQTLVKEKEEDHKGTFSFITTLHGHFHLKEFKHIGDAVDIEDHYNKDFYTFSERVIEKLQKPKSHGLVLLHGKPGTGKTTYIRYLASRLTKRMIYFPPYMASHISSPELINFLMDQEESILVLEDADNVISRRTGSDSSAISNLLNLSDGLLGQCLHIPVICTFNMMHTELDAALLRKGRLLGMYEFKPLQPNVANRLASKIKIENTFTQPVSLAEIYNIGEETYLPQKQEIGFRK</sequence>
<dbReference type="GO" id="GO:0016887">
    <property type="term" value="F:ATP hydrolysis activity"/>
    <property type="evidence" value="ECO:0007669"/>
    <property type="project" value="InterPro"/>
</dbReference>
<organism evidence="2 3">
    <name type="scientific">Flavisolibacter ginsenosidimutans</name>
    <dbReference type="NCBI Taxonomy" id="661481"/>
    <lineage>
        <taxon>Bacteria</taxon>
        <taxon>Pseudomonadati</taxon>
        <taxon>Bacteroidota</taxon>
        <taxon>Chitinophagia</taxon>
        <taxon>Chitinophagales</taxon>
        <taxon>Chitinophagaceae</taxon>
        <taxon>Flavisolibacter</taxon>
    </lineage>
</organism>
<dbReference type="KEGG" id="fgg:FSB75_16420"/>
<reference evidence="2 3" key="1">
    <citation type="journal article" date="2015" name="Int. J. Syst. Evol. Microbiol.">
        <title>Flavisolibacter ginsenosidimutans sp. nov., with ginsenoside-converting activity isolated from soil used for cultivating ginseng.</title>
        <authorList>
            <person name="Zhao Y."/>
            <person name="Liu Q."/>
            <person name="Kang M.S."/>
            <person name="Jin F."/>
            <person name="Yu H."/>
            <person name="Im W.T."/>
        </authorList>
    </citation>
    <scope>NUCLEOTIDE SEQUENCE [LARGE SCALE GENOMIC DNA]</scope>
    <source>
        <strain evidence="2 3">Gsoil 636</strain>
    </source>
</reference>
<evidence type="ECO:0000313" key="3">
    <source>
        <dbReference type="Proteomes" id="UP000321204"/>
    </source>
</evidence>
<dbReference type="Pfam" id="PF00004">
    <property type="entry name" value="AAA"/>
    <property type="match status" value="1"/>
</dbReference>
<dbReference type="PANTHER" id="PTHR23070">
    <property type="entry name" value="BCS1 AAA-TYPE ATPASE"/>
    <property type="match status" value="1"/>
</dbReference>
<keyword evidence="3" id="KW-1185">Reference proteome</keyword>
<evidence type="ECO:0000259" key="1">
    <source>
        <dbReference type="Pfam" id="PF00004"/>
    </source>
</evidence>
<protein>
    <submittedName>
        <fullName evidence="2">AAA family ATPase</fullName>
    </submittedName>
</protein>
<dbReference type="GO" id="GO:0005524">
    <property type="term" value="F:ATP binding"/>
    <property type="evidence" value="ECO:0007669"/>
    <property type="project" value="InterPro"/>
</dbReference>
<dbReference type="EMBL" id="CP042433">
    <property type="protein sequence ID" value="QEC57419.1"/>
    <property type="molecule type" value="Genomic_DNA"/>
</dbReference>
<accession>A0A5B8UMJ1</accession>
<dbReference type="InterPro" id="IPR050747">
    <property type="entry name" value="Mitochondrial_chaperone_BCS1"/>
</dbReference>
<dbReference type="InterPro" id="IPR003959">
    <property type="entry name" value="ATPase_AAA_core"/>
</dbReference>
<dbReference type="AlphaFoldDB" id="A0A5B8UMJ1"/>
<dbReference type="SUPFAM" id="SSF52540">
    <property type="entry name" value="P-loop containing nucleoside triphosphate hydrolases"/>
    <property type="match status" value="1"/>
</dbReference>